<dbReference type="PIRSF" id="PIRSF036497">
    <property type="entry name" value="HDH_short"/>
    <property type="match status" value="1"/>
</dbReference>
<evidence type="ECO:0000256" key="8">
    <source>
        <dbReference type="ARBA" id="ARBA00023002"/>
    </source>
</evidence>
<dbReference type="InterPro" id="IPR022697">
    <property type="entry name" value="HDH_short"/>
</dbReference>
<keyword evidence="6 12" id="KW-0028">Amino-acid biosynthesis</keyword>
<keyword evidence="8 12" id="KW-0560">Oxidoreductase</keyword>
<dbReference type="EC" id="1.1.1.3" evidence="4 12"/>
<evidence type="ECO:0000256" key="12">
    <source>
        <dbReference type="RuleBase" id="RU000579"/>
    </source>
</evidence>
<evidence type="ECO:0000259" key="14">
    <source>
        <dbReference type="Pfam" id="PF00742"/>
    </source>
</evidence>
<comment type="catalytic activity">
    <reaction evidence="12">
        <text>L-homoserine + NADP(+) = L-aspartate 4-semialdehyde + NADPH + H(+)</text>
        <dbReference type="Rhea" id="RHEA:15761"/>
        <dbReference type="ChEBI" id="CHEBI:15378"/>
        <dbReference type="ChEBI" id="CHEBI:57476"/>
        <dbReference type="ChEBI" id="CHEBI:57783"/>
        <dbReference type="ChEBI" id="CHEBI:58349"/>
        <dbReference type="ChEBI" id="CHEBI:537519"/>
        <dbReference type="EC" id="1.1.1.3"/>
    </reaction>
</comment>
<feature type="binding site" evidence="11">
    <location>
        <position position="181"/>
    </location>
    <ligand>
        <name>L-homoserine</name>
        <dbReference type="ChEBI" id="CHEBI:57476"/>
    </ligand>
</feature>
<evidence type="ECO:0000259" key="15">
    <source>
        <dbReference type="Pfam" id="PF03447"/>
    </source>
</evidence>
<evidence type="ECO:0000256" key="7">
    <source>
        <dbReference type="ARBA" id="ARBA00022697"/>
    </source>
</evidence>
<sequence>MDRRLKIGLFGFGTVGQGFYQILQEQQLPLEVHRICVRNPHKERPAPQELLTCEARDILEDPEIDLVVEAISETEPAFSIVRESLLRWLPVVSASKKMLALHLPELLALQQETSTPLRYEGAVGGAIPILHLLDEPLRHEPVLSLRAILNGTSNYILSQMRQQGWSYAHALQEAQRLGFAEADPAADVEGYDPCYKLSLLALHAFGTALAPADITRTGITGISAGQIREAEAQGRRIKLIARLQRDAGGSLQASVGPEWLEPDDALWGIEQELNGVEVALKYSGPQLFTGRGAGARPTGTAVLSDVLKLMEGRAYAYPKQEKRHPIVVA</sequence>
<dbReference type="Gene3D" id="3.30.360.10">
    <property type="entry name" value="Dihydrodipicolinate Reductase, domain 2"/>
    <property type="match status" value="1"/>
</dbReference>
<evidence type="ECO:0000313" key="16">
    <source>
        <dbReference type="EMBL" id="EMR04316.1"/>
    </source>
</evidence>
<dbReference type="GO" id="GO:0050661">
    <property type="term" value="F:NADP binding"/>
    <property type="evidence" value="ECO:0007669"/>
    <property type="project" value="InterPro"/>
</dbReference>
<evidence type="ECO:0000256" key="3">
    <source>
        <dbReference type="ARBA" id="ARBA00006753"/>
    </source>
</evidence>
<evidence type="ECO:0000256" key="10">
    <source>
        <dbReference type="PIRSR" id="PIRSR036497-1"/>
    </source>
</evidence>
<evidence type="ECO:0000256" key="4">
    <source>
        <dbReference type="ARBA" id="ARBA00013213"/>
    </source>
</evidence>
<name>M7NAW5_9BACT</name>
<reference evidence="16 17" key="1">
    <citation type="journal article" date="2013" name="Genome Announc.">
        <title>Draft Genome Sequence of Cesiribacter andamanensis Strain AMV16T, Isolated from a Soil Sample from a Mud Volcano in the Andaman Islands, India.</title>
        <authorList>
            <person name="Shivaji S."/>
            <person name="Ara S."/>
            <person name="Begum Z."/>
            <person name="Srinivas T.N."/>
            <person name="Singh A."/>
            <person name="Kumar Pinnaka A."/>
        </authorList>
    </citation>
    <scope>NUCLEOTIDE SEQUENCE [LARGE SCALE GENOMIC DNA]</scope>
    <source>
        <strain evidence="16 17">AMV16</strain>
    </source>
</reference>
<evidence type="ECO:0000256" key="5">
    <source>
        <dbReference type="ARBA" id="ARBA00013376"/>
    </source>
</evidence>
<feature type="domain" description="Homoserine dehydrogenase catalytic" evidence="14">
    <location>
        <begin position="128"/>
        <end position="307"/>
    </location>
</feature>
<dbReference type="SUPFAM" id="SSF51735">
    <property type="entry name" value="NAD(P)-binding Rossmann-fold domains"/>
    <property type="match status" value="1"/>
</dbReference>
<dbReference type="PROSITE" id="PS01042">
    <property type="entry name" value="HOMOSER_DHGENASE"/>
    <property type="match status" value="1"/>
</dbReference>
<dbReference type="STRING" id="1279009.ADICEAN_00479"/>
<dbReference type="InterPro" id="IPR019811">
    <property type="entry name" value="HDH_CS"/>
</dbReference>
<feature type="active site" description="Proton donor" evidence="10">
    <location>
        <position position="196"/>
    </location>
</feature>
<keyword evidence="11 12" id="KW-0521">NADP</keyword>
<dbReference type="PANTHER" id="PTHR43331:SF1">
    <property type="entry name" value="HOMOSERINE DEHYDROGENASE"/>
    <property type="match status" value="1"/>
</dbReference>
<dbReference type="FunFam" id="3.30.360.10:FF:000005">
    <property type="entry name" value="Homoserine dehydrogenase"/>
    <property type="match status" value="1"/>
</dbReference>
<feature type="domain" description="Aspartate/homoserine dehydrogenase NAD-binding" evidence="15">
    <location>
        <begin position="11"/>
        <end position="120"/>
    </location>
</feature>
<dbReference type="UniPathway" id="UPA00051">
    <property type="reaction ID" value="UER00465"/>
</dbReference>
<dbReference type="EMBL" id="AODQ01000007">
    <property type="protein sequence ID" value="EMR04316.1"/>
    <property type="molecule type" value="Genomic_DNA"/>
</dbReference>
<dbReference type="Gene3D" id="3.40.50.720">
    <property type="entry name" value="NAD(P)-binding Rossmann-like Domain"/>
    <property type="match status" value="1"/>
</dbReference>
<dbReference type="PANTHER" id="PTHR43331">
    <property type="entry name" value="HOMOSERINE DEHYDROGENASE"/>
    <property type="match status" value="1"/>
</dbReference>
<proteinExistence type="inferred from homology"/>
<evidence type="ECO:0000256" key="1">
    <source>
        <dbReference type="ARBA" id="ARBA00005056"/>
    </source>
</evidence>
<evidence type="ECO:0000256" key="9">
    <source>
        <dbReference type="ARBA" id="ARBA00023167"/>
    </source>
</evidence>
<dbReference type="Pfam" id="PF03447">
    <property type="entry name" value="NAD_binding_3"/>
    <property type="match status" value="1"/>
</dbReference>
<dbReference type="eggNOG" id="COG0460">
    <property type="taxonomic scope" value="Bacteria"/>
</dbReference>
<dbReference type="InterPro" id="IPR001342">
    <property type="entry name" value="HDH_cat"/>
</dbReference>
<keyword evidence="7 12" id="KW-0791">Threonine biosynthesis</keyword>
<dbReference type="PATRIC" id="fig|1279009.4.peg.486"/>
<dbReference type="GO" id="GO:0004412">
    <property type="term" value="F:homoserine dehydrogenase activity"/>
    <property type="evidence" value="ECO:0007669"/>
    <property type="project" value="UniProtKB-EC"/>
</dbReference>
<evidence type="ECO:0000256" key="13">
    <source>
        <dbReference type="RuleBase" id="RU004171"/>
    </source>
</evidence>
<dbReference type="NCBIfam" id="NF004976">
    <property type="entry name" value="PRK06349.1"/>
    <property type="match status" value="1"/>
</dbReference>
<dbReference type="UniPathway" id="UPA00050">
    <property type="reaction ID" value="UER00063"/>
</dbReference>
<dbReference type="InterPro" id="IPR036291">
    <property type="entry name" value="NAD(P)-bd_dom_sf"/>
</dbReference>
<evidence type="ECO:0000256" key="11">
    <source>
        <dbReference type="PIRSR" id="PIRSR036497-2"/>
    </source>
</evidence>
<comment type="caution">
    <text evidence="16">The sequence shown here is derived from an EMBL/GenBank/DDBJ whole genome shotgun (WGS) entry which is preliminary data.</text>
</comment>
<comment type="similarity">
    <text evidence="3 13">Belongs to the homoserine dehydrogenase family.</text>
</comment>
<dbReference type="GO" id="GO:0009086">
    <property type="term" value="P:methionine biosynthetic process"/>
    <property type="evidence" value="ECO:0007669"/>
    <property type="project" value="UniProtKB-KW"/>
</dbReference>
<evidence type="ECO:0000256" key="2">
    <source>
        <dbReference type="ARBA" id="ARBA00005062"/>
    </source>
</evidence>
<evidence type="ECO:0000256" key="6">
    <source>
        <dbReference type="ARBA" id="ARBA00022605"/>
    </source>
</evidence>
<dbReference type="SUPFAM" id="SSF55347">
    <property type="entry name" value="Glyceraldehyde-3-phosphate dehydrogenase-like, C-terminal domain"/>
    <property type="match status" value="1"/>
</dbReference>
<keyword evidence="17" id="KW-1185">Reference proteome</keyword>
<dbReference type="AlphaFoldDB" id="M7NAW5"/>
<evidence type="ECO:0000313" key="17">
    <source>
        <dbReference type="Proteomes" id="UP000011910"/>
    </source>
</evidence>
<feature type="binding site" evidence="11">
    <location>
        <begin position="11"/>
        <end position="16"/>
    </location>
    <ligand>
        <name>NADP(+)</name>
        <dbReference type="ChEBI" id="CHEBI:58349"/>
    </ligand>
</feature>
<comment type="pathway">
    <text evidence="1 12">Amino-acid biosynthesis; L-threonine biosynthesis; L-threonine from L-aspartate: step 3/5.</text>
</comment>
<dbReference type="GO" id="GO:0009088">
    <property type="term" value="P:threonine biosynthetic process"/>
    <property type="evidence" value="ECO:0007669"/>
    <property type="project" value="UniProtKB-UniPathway"/>
</dbReference>
<organism evidence="16 17">
    <name type="scientific">Cesiribacter andamanensis AMV16</name>
    <dbReference type="NCBI Taxonomy" id="1279009"/>
    <lineage>
        <taxon>Bacteria</taxon>
        <taxon>Pseudomonadati</taxon>
        <taxon>Bacteroidota</taxon>
        <taxon>Cytophagia</taxon>
        <taxon>Cytophagales</taxon>
        <taxon>Cesiribacteraceae</taxon>
        <taxon>Cesiribacter</taxon>
    </lineage>
</organism>
<feature type="binding site" evidence="11">
    <location>
        <position position="96"/>
    </location>
    <ligand>
        <name>NADPH</name>
        <dbReference type="ChEBI" id="CHEBI:57783"/>
    </ligand>
</feature>
<comment type="pathway">
    <text evidence="2 12">Amino-acid biosynthesis; L-methionine biosynthesis via de novo pathway; L-homoserine from L-aspartate: step 3/3.</text>
</comment>
<accession>M7NAW5</accession>
<dbReference type="Proteomes" id="UP000011910">
    <property type="component" value="Unassembled WGS sequence"/>
</dbReference>
<keyword evidence="9 12" id="KW-0486">Methionine biosynthesis</keyword>
<dbReference type="InterPro" id="IPR005106">
    <property type="entry name" value="Asp/hSer_DH_NAD-bd"/>
</dbReference>
<protein>
    <recommendedName>
        <fullName evidence="5 12">Homoserine dehydrogenase</fullName>
        <ecNumber evidence="4 12">1.1.1.3</ecNumber>
    </recommendedName>
</protein>
<dbReference type="Pfam" id="PF00742">
    <property type="entry name" value="Homoserine_dh"/>
    <property type="match status" value="1"/>
</dbReference>
<gene>
    <name evidence="16" type="primary">hom</name>
    <name evidence="16" type="ORF">ADICEAN_00479</name>
</gene>